<name>A0ABS9CU35_9RHOB</name>
<dbReference type="InterPro" id="IPR009506">
    <property type="entry name" value="YjiS-like"/>
</dbReference>
<feature type="domain" description="YjiS-like" evidence="1">
    <location>
        <begin position="32"/>
        <end position="61"/>
    </location>
</feature>
<keyword evidence="3" id="KW-1185">Reference proteome</keyword>
<protein>
    <submittedName>
        <fullName evidence="2">DUF1127 domain-containing protein</fullName>
    </submittedName>
</protein>
<gene>
    <name evidence="2" type="ORF">L0664_06715</name>
</gene>
<evidence type="ECO:0000313" key="3">
    <source>
        <dbReference type="Proteomes" id="UP001200557"/>
    </source>
</evidence>
<dbReference type="Pfam" id="PF06568">
    <property type="entry name" value="YjiS-like"/>
    <property type="match status" value="1"/>
</dbReference>
<accession>A0ABS9CU35</accession>
<reference evidence="2 3" key="1">
    <citation type="submission" date="2022-01" db="EMBL/GenBank/DDBJ databases">
        <title>Octadecabacter sp. nov., isolated from a marine alga.</title>
        <authorList>
            <person name="Jin M.S."/>
            <person name="Kim H.M."/>
            <person name="Han D.M."/>
            <person name="Jung J.J."/>
            <person name="Jeon C.O."/>
        </authorList>
    </citation>
    <scope>NUCLEOTIDE SEQUENCE [LARGE SCALE GENOMIC DNA]</scope>
    <source>
        <strain evidence="2 3">G9-8</strain>
    </source>
</reference>
<organism evidence="2 3">
    <name type="scientific">Octadecabacter dasysiphoniae</name>
    <dbReference type="NCBI Taxonomy" id="2909341"/>
    <lineage>
        <taxon>Bacteria</taxon>
        <taxon>Pseudomonadati</taxon>
        <taxon>Pseudomonadota</taxon>
        <taxon>Alphaproteobacteria</taxon>
        <taxon>Rhodobacterales</taxon>
        <taxon>Roseobacteraceae</taxon>
        <taxon>Octadecabacter</taxon>
    </lineage>
</organism>
<sequence length="75" mass="8641">MSHALHAAQIETLNSAHSLPLLARWSVAFAVTVTKWDTRRRSRKHLIRLNDHLLADIGLDRLKARTEASKPFWED</sequence>
<proteinExistence type="predicted"/>
<dbReference type="Proteomes" id="UP001200557">
    <property type="component" value="Unassembled WGS sequence"/>
</dbReference>
<evidence type="ECO:0000259" key="1">
    <source>
        <dbReference type="Pfam" id="PF06568"/>
    </source>
</evidence>
<dbReference type="EMBL" id="JAKGAQ010000001">
    <property type="protein sequence ID" value="MCF2870754.1"/>
    <property type="molecule type" value="Genomic_DNA"/>
</dbReference>
<dbReference type="RefSeq" id="WP_235224848.1">
    <property type="nucleotide sequence ID" value="NZ_JAKGAQ010000001.1"/>
</dbReference>
<evidence type="ECO:0000313" key="2">
    <source>
        <dbReference type="EMBL" id="MCF2870754.1"/>
    </source>
</evidence>
<comment type="caution">
    <text evidence="2">The sequence shown here is derived from an EMBL/GenBank/DDBJ whole genome shotgun (WGS) entry which is preliminary data.</text>
</comment>